<name>A0ABY6Q9K0_9GAMM</name>
<proteinExistence type="predicted"/>
<feature type="transmembrane region" description="Helical" evidence="1">
    <location>
        <begin position="186"/>
        <end position="205"/>
    </location>
</feature>
<accession>A0ABY6Q9K0</accession>
<keyword evidence="1" id="KW-0472">Membrane</keyword>
<dbReference type="InterPro" id="IPR002541">
    <property type="entry name" value="Cyt_c_assembly"/>
</dbReference>
<evidence type="ECO:0000313" key="3">
    <source>
        <dbReference type="EMBL" id="UZP75299.1"/>
    </source>
</evidence>
<protein>
    <submittedName>
        <fullName evidence="3">Phosphohydrolase</fullName>
    </submittedName>
</protein>
<feature type="transmembrane region" description="Helical" evidence="1">
    <location>
        <begin position="42"/>
        <end position="59"/>
    </location>
</feature>
<keyword evidence="1" id="KW-1133">Transmembrane helix</keyword>
<feature type="transmembrane region" description="Helical" evidence="1">
    <location>
        <begin position="12"/>
        <end position="30"/>
    </location>
</feature>
<evidence type="ECO:0000313" key="4">
    <source>
        <dbReference type="Proteomes" id="UP001317963"/>
    </source>
</evidence>
<evidence type="ECO:0000256" key="1">
    <source>
        <dbReference type="SAM" id="Phobius"/>
    </source>
</evidence>
<feature type="transmembrane region" description="Helical" evidence="1">
    <location>
        <begin position="211"/>
        <end position="232"/>
    </location>
</feature>
<feature type="transmembrane region" description="Helical" evidence="1">
    <location>
        <begin position="244"/>
        <end position="262"/>
    </location>
</feature>
<gene>
    <name evidence="3" type="ORF">E0F26_11380</name>
</gene>
<keyword evidence="4" id="KW-1185">Reference proteome</keyword>
<dbReference type="InterPro" id="IPR052372">
    <property type="entry name" value="YpjD/HemX"/>
</dbReference>
<feature type="domain" description="Cytochrome c assembly protein" evidence="2">
    <location>
        <begin position="70"/>
        <end position="268"/>
    </location>
</feature>
<evidence type="ECO:0000259" key="2">
    <source>
        <dbReference type="Pfam" id="PF01578"/>
    </source>
</evidence>
<organism evidence="3 4">
    <name type="scientific">Candidatus Paraluminiphilus aquimaris</name>
    <dbReference type="NCBI Taxonomy" id="2518994"/>
    <lineage>
        <taxon>Bacteria</taxon>
        <taxon>Pseudomonadati</taxon>
        <taxon>Pseudomonadota</taxon>
        <taxon>Gammaproteobacteria</taxon>
        <taxon>Cellvibrionales</taxon>
        <taxon>Halieaceae</taxon>
        <taxon>Candidatus Paraluminiphilus</taxon>
    </lineage>
</organism>
<dbReference type="RefSeq" id="WP_279241783.1">
    <property type="nucleotide sequence ID" value="NZ_CP036501.1"/>
</dbReference>
<dbReference type="Pfam" id="PF01578">
    <property type="entry name" value="Cytochrom_C_asm"/>
    <property type="match status" value="1"/>
</dbReference>
<sequence length="271" mass="29675">MAGFATNQVLAVAATLAAALYLFTAAQQLLRLERREQKLPNAILFPAIAALLLHGFVIYDSSASVGANFGFYRVASLTFWLMGVLSLLILAFRPLQTLLMGIFPLAAIAILVATLTPETARPMTDTPRGLLLHISTSIIGYALLGLATLQGLLVLQQSRLLRQHKTRGLIRLLPPLDSTEQVMHELIAMGTLVMAISIVAGFYYVDDLFAQHLIHKTVLTIIAWLLFAVVSIRHIRYGWRVNTAVMLCCSGFALLTLGFYGSKLVLELVLT</sequence>
<dbReference type="PANTHER" id="PTHR38034:SF1">
    <property type="entry name" value="INNER MEMBRANE PROTEIN YPJD"/>
    <property type="match status" value="1"/>
</dbReference>
<dbReference type="Proteomes" id="UP001317963">
    <property type="component" value="Chromosome"/>
</dbReference>
<feature type="transmembrane region" description="Helical" evidence="1">
    <location>
        <begin position="71"/>
        <end position="91"/>
    </location>
</feature>
<reference evidence="3 4" key="1">
    <citation type="submission" date="2019-02" db="EMBL/GenBank/DDBJ databases">
        <title>Halieaceae_genomes.</title>
        <authorList>
            <person name="Li S.-H."/>
        </authorList>
    </citation>
    <scope>NUCLEOTIDE SEQUENCE [LARGE SCALE GENOMIC DNA]</scope>
    <source>
        <strain evidence="3 4">JH123</strain>
    </source>
</reference>
<keyword evidence="1" id="KW-0812">Transmembrane</keyword>
<feature type="transmembrane region" description="Helical" evidence="1">
    <location>
        <begin position="130"/>
        <end position="155"/>
    </location>
</feature>
<dbReference type="EMBL" id="CP036501">
    <property type="protein sequence ID" value="UZP75299.1"/>
    <property type="molecule type" value="Genomic_DNA"/>
</dbReference>
<feature type="transmembrane region" description="Helical" evidence="1">
    <location>
        <begin position="98"/>
        <end position="115"/>
    </location>
</feature>
<dbReference type="PANTHER" id="PTHR38034">
    <property type="entry name" value="INNER MEMBRANE PROTEIN YPJD"/>
    <property type="match status" value="1"/>
</dbReference>